<accession>A0A166KQ77</accession>
<feature type="compositionally biased region" description="Basic and acidic residues" evidence="1">
    <location>
        <begin position="66"/>
        <end position="75"/>
    </location>
</feature>
<dbReference type="STRING" id="436010.A0A166KQ77"/>
<name>A0A166KQ77_9AGAM</name>
<protein>
    <submittedName>
        <fullName evidence="2">Uncharacterized protein</fullName>
    </submittedName>
</protein>
<organism evidence="2">
    <name type="scientific">Athelia psychrophila</name>
    <dbReference type="NCBI Taxonomy" id="1759441"/>
    <lineage>
        <taxon>Eukaryota</taxon>
        <taxon>Fungi</taxon>
        <taxon>Dikarya</taxon>
        <taxon>Basidiomycota</taxon>
        <taxon>Agaricomycotina</taxon>
        <taxon>Agaricomycetes</taxon>
        <taxon>Agaricomycetidae</taxon>
        <taxon>Atheliales</taxon>
        <taxon>Atheliaceae</taxon>
        <taxon>Athelia</taxon>
    </lineage>
</organism>
<feature type="region of interest" description="Disordered" evidence="1">
    <location>
        <begin position="1"/>
        <end position="111"/>
    </location>
</feature>
<proteinExistence type="predicted"/>
<dbReference type="OrthoDB" id="8964048at2759"/>
<dbReference type="AlphaFoldDB" id="A0A166KQ77"/>
<gene>
    <name evidence="2" type="ORF">FIBSPDRAFT_931347</name>
</gene>
<feature type="compositionally biased region" description="Basic residues" evidence="1">
    <location>
        <begin position="53"/>
        <end position="65"/>
    </location>
</feature>
<reference evidence="2" key="1">
    <citation type="journal article" date="2016" name="Mol. Biol. Evol.">
        <title>Comparative Genomics of Early-Diverging Mushroom-Forming Fungi Provides Insights into the Origins of Lignocellulose Decay Capabilities.</title>
        <authorList>
            <person name="Nagy L.G."/>
            <person name="Riley R."/>
            <person name="Tritt A."/>
            <person name="Adam C."/>
            <person name="Daum C."/>
            <person name="Floudas D."/>
            <person name="Sun H."/>
            <person name="Yadav J.S."/>
            <person name="Pangilinan J."/>
            <person name="Larsson K.H."/>
            <person name="Matsuura K."/>
            <person name="Barry K."/>
            <person name="Labutti K."/>
            <person name="Kuo R."/>
            <person name="Ohm R.A."/>
            <person name="Bhattacharya S.S."/>
            <person name="Shirouzu T."/>
            <person name="Yoshinaga Y."/>
            <person name="Martin F.M."/>
            <person name="Grigoriev I.V."/>
            <person name="Hibbett D.S."/>
        </authorList>
    </citation>
    <scope>NUCLEOTIDE SEQUENCE [LARGE SCALE GENOMIC DNA]</scope>
    <source>
        <strain evidence="2">CBS 109695</strain>
    </source>
</reference>
<evidence type="ECO:0000313" key="2">
    <source>
        <dbReference type="EMBL" id="KZP22145.1"/>
    </source>
</evidence>
<sequence length="111" mass="13084">MATGTGVDHALSPRTRDRTHRRPRIPDAFLNGLVGDHEPSHHRKDKSDDKDKDRKRKKKKDKERRKKEGKEERRSVLTGKKIKLKVEKEEGDDEREANRQDLLQFLNSTFE</sequence>
<dbReference type="EMBL" id="KV417542">
    <property type="protein sequence ID" value="KZP22145.1"/>
    <property type="molecule type" value="Genomic_DNA"/>
</dbReference>
<evidence type="ECO:0000256" key="1">
    <source>
        <dbReference type="SAM" id="MobiDB-lite"/>
    </source>
</evidence>
<feature type="compositionally biased region" description="Basic and acidic residues" evidence="1">
    <location>
        <begin position="35"/>
        <end position="52"/>
    </location>
</feature>